<dbReference type="InterPro" id="IPR011108">
    <property type="entry name" value="RMMBL"/>
</dbReference>
<organism evidence="10">
    <name type="scientific">Oryza sativa subsp. japonica</name>
    <name type="common">Rice</name>
    <dbReference type="NCBI Taxonomy" id="39947"/>
    <lineage>
        <taxon>Eukaryota</taxon>
        <taxon>Viridiplantae</taxon>
        <taxon>Streptophyta</taxon>
        <taxon>Embryophyta</taxon>
        <taxon>Tracheophyta</taxon>
        <taxon>Spermatophyta</taxon>
        <taxon>Magnoliopsida</taxon>
        <taxon>Liliopsida</taxon>
        <taxon>Poales</taxon>
        <taxon>Poaceae</taxon>
        <taxon>BOP clade</taxon>
        <taxon>Oryzoideae</taxon>
        <taxon>Oryzeae</taxon>
        <taxon>Oryzinae</taxon>
        <taxon>Oryza</taxon>
        <taxon>Oryza sativa</taxon>
    </lineage>
</organism>
<dbReference type="CDD" id="cd00519">
    <property type="entry name" value="Lipase_3"/>
    <property type="match status" value="1"/>
</dbReference>
<protein>
    <recommendedName>
        <fullName evidence="6">Cleavage and polyadenylation specificity factor subunit 2</fullName>
    </recommendedName>
    <alternativeName>
        <fullName evidence="6">Cleavage and polyadenylation specificity factor 100 kDa subunit</fullName>
    </alternativeName>
</protein>
<dbReference type="InterPro" id="IPR029058">
    <property type="entry name" value="AB_hydrolase_fold"/>
</dbReference>
<dbReference type="Proteomes" id="UP000007752">
    <property type="component" value="Chromosome 9"/>
</dbReference>
<evidence type="ECO:0000256" key="7">
    <source>
        <dbReference type="SAM" id="MobiDB-lite"/>
    </source>
</evidence>
<evidence type="ECO:0000256" key="5">
    <source>
        <dbReference type="ARBA" id="ARBA00023242"/>
    </source>
</evidence>
<proteinExistence type="inferred from homology"/>
<dbReference type="SUPFAM" id="SSF56281">
    <property type="entry name" value="Metallo-hydrolase/oxidoreductase"/>
    <property type="match status" value="1"/>
</dbReference>
<evidence type="ECO:0000259" key="8">
    <source>
        <dbReference type="SMART" id="SM00849"/>
    </source>
</evidence>
<name>B9G568_ORYSJ</name>
<dbReference type="Pfam" id="PF16661">
    <property type="entry name" value="Lactamase_B_6"/>
    <property type="match status" value="1"/>
</dbReference>
<evidence type="ECO:0000256" key="2">
    <source>
        <dbReference type="ARBA" id="ARBA00010624"/>
    </source>
</evidence>
<keyword evidence="4 6" id="KW-0694">RNA-binding</keyword>
<comment type="subcellular location">
    <subcellularLocation>
        <location evidence="1 6">Nucleus</location>
    </subcellularLocation>
</comment>
<feature type="domain" description="Beta-Casp" evidence="9">
    <location>
        <begin position="242"/>
        <end position="365"/>
    </location>
</feature>
<gene>
    <name evidence="10" type="ORF">OsJ_30409</name>
</gene>
<dbReference type="PANTHER" id="PTHR45922:SF1">
    <property type="entry name" value="CLEAVAGE AND POLYADENYLATION SPECIFICITY FACTOR SUBUNIT 2"/>
    <property type="match status" value="1"/>
</dbReference>
<dbReference type="InterPro" id="IPR036866">
    <property type="entry name" value="RibonucZ/Hydroxyglut_hydro"/>
</dbReference>
<dbReference type="SMART" id="SM00849">
    <property type="entry name" value="Lactamase_B"/>
    <property type="match status" value="1"/>
</dbReference>
<comment type="similarity">
    <text evidence="2 6">Belongs to the metallo-beta-lactamase superfamily. RNA-metabolizing metallo-beta-lactamase-like family. CPSF2/YSH1 subfamily.</text>
</comment>
<dbReference type="PANTHER" id="PTHR45922">
    <property type="entry name" value="CLEAVAGE AND POLYADENYLATION SPECIFICITY FACTOR SUBUNIT 2"/>
    <property type="match status" value="1"/>
</dbReference>
<feature type="domain" description="Metallo-beta-lactamase" evidence="8">
    <location>
        <begin position="17"/>
        <end position="229"/>
    </location>
</feature>
<dbReference type="CDD" id="cd16293">
    <property type="entry name" value="CPSF2-like_MBL-fold"/>
    <property type="match status" value="1"/>
</dbReference>
<dbReference type="Pfam" id="PF10996">
    <property type="entry name" value="Beta-Casp"/>
    <property type="match status" value="1"/>
</dbReference>
<feature type="region of interest" description="Disordered" evidence="7">
    <location>
        <begin position="663"/>
        <end position="757"/>
    </location>
</feature>
<evidence type="ECO:0000256" key="6">
    <source>
        <dbReference type="RuleBase" id="RU365006"/>
    </source>
</evidence>
<keyword evidence="5 6" id="KW-0539">Nucleus</keyword>
<reference evidence="10" key="1">
    <citation type="journal article" date="2005" name="PLoS Biol.">
        <title>The genomes of Oryza sativa: a history of duplications.</title>
        <authorList>
            <person name="Yu J."/>
            <person name="Wang J."/>
            <person name="Lin W."/>
            <person name="Li S."/>
            <person name="Li H."/>
            <person name="Zhou J."/>
            <person name="Ni P."/>
            <person name="Dong W."/>
            <person name="Hu S."/>
            <person name="Zeng C."/>
            <person name="Zhang J."/>
            <person name="Zhang Y."/>
            <person name="Li R."/>
            <person name="Xu Z."/>
            <person name="Li S."/>
            <person name="Li X."/>
            <person name="Zheng H."/>
            <person name="Cong L."/>
            <person name="Lin L."/>
            <person name="Yin J."/>
            <person name="Geng J."/>
            <person name="Li G."/>
            <person name="Shi J."/>
            <person name="Liu J."/>
            <person name="Lv H."/>
            <person name="Li J."/>
            <person name="Wang J."/>
            <person name="Deng Y."/>
            <person name="Ran L."/>
            <person name="Shi X."/>
            <person name="Wang X."/>
            <person name="Wu Q."/>
            <person name="Li C."/>
            <person name="Ren X."/>
            <person name="Wang J."/>
            <person name="Wang X."/>
            <person name="Li D."/>
            <person name="Liu D."/>
            <person name="Zhang X."/>
            <person name="Ji Z."/>
            <person name="Zhao W."/>
            <person name="Sun Y."/>
            <person name="Zhang Z."/>
            <person name="Bao J."/>
            <person name="Han Y."/>
            <person name="Dong L."/>
            <person name="Ji J."/>
            <person name="Chen P."/>
            <person name="Wu S."/>
            <person name="Liu J."/>
            <person name="Xiao Y."/>
            <person name="Bu D."/>
            <person name="Tan J."/>
            <person name="Yang L."/>
            <person name="Ye C."/>
            <person name="Zhang J."/>
            <person name="Xu J."/>
            <person name="Zhou Y."/>
            <person name="Yu Y."/>
            <person name="Zhang B."/>
            <person name="Zhuang S."/>
            <person name="Wei H."/>
            <person name="Liu B."/>
            <person name="Lei M."/>
            <person name="Yu H."/>
            <person name="Li Y."/>
            <person name="Xu H."/>
            <person name="Wei S."/>
            <person name="He X."/>
            <person name="Fang L."/>
            <person name="Zhang Z."/>
            <person name="Zhang Y."/>
            <person name="Huang X."/>
            <person name="Su Z."/>
            <person name="Tong W."/>
            <person name="Li J."/>
            <person name="Tong Z."/>
            <person name="Li S."/>
            <person name="Ye J."/>
            <person name="Wang L."/>
            <person name="Fang L."/>
            <person name="Lei T."/>
            <person name="Chen C."/>
            <person name="Chen H."/>
            <person name="Xu Z."/>
            <person name="Li H."/>
            <person name="Huang H."/>
            <person name="Zhang F."/>
            <person name="Xu H."/>
            <person name="Li N."/>
            <person name="Zhao C."/>
            <person name="Li S."/>
            <person name="Dong L."/>
            <person name="Huang Y."/>
            <person name="Li L."/>
            <person name="Xi Y."/>
            <person name="Qi Q."/>
            <person name="Li W."/>
            <person name="Zhang B."/>
            <person name="Hu W."/>
            <person name="Zhang Y."/>
            <person name="Tian X."/>
            <person name="Jiao Y."/>
            <person name="Liang X."/>
            <person name="Jin J."/>
            <person name="Gao L."/>
            <person name="Zheng W."/>
            <person name="Hao B."/>
            <person name="Liu S."/>
            <person name="Wang W."/>
            <person name="Yuan L."/>
            <person name="Cao M."/>
            <person name="McDermott J."/>
            <person name="Samudrala R."/>
            <person name="Wang J."/>
            <person name="Wong G.K."/>
            <person name="Yang H."/>
        </authorList>
    </citation>
    <scope>NUCLEOTIDE SEQUENCE [LARGE SCALE GENOMIC DNA]</scope>
</reference>
<dbReference type="InterPro" id="IPR022712">
    <property type="entry name" value="Beta_Casp"/>
</dbReference>
<feature type="compositionally biased region" description="Low complexity" evidence="7">
    <location>
        <begin position="682"/>
        <end position="757"/>
    </location>
</feature>
<dbReference type="FunFam" id="3.60.15.10:FF:000008">
    <property type="entry name" value="Cleavage and polyadenylation specificity factor subunit 2"/>
    <property type="match status" value="1"/>
</dbReference>
<evidence type="ECO:0000259" key="9">
    <source>
        <dbReference type="SMART" id="SM01027"/>
    </source>
</evidence>
<evidence type="ECO:0000256" key="1">
    <source>
        <dbReference type="ARBA" id="ARBA00004123"/>
    </source>
</evidence>
<accession>B9G568</accession>
<reference evidence="10" key="2">
    <citation type="submission" date="2008-12" db="EMBL/GenBank/DDBJ databases">
        <title>Improved gene annotation of the rice (Oryza sativa) genomes.</title>
        <authorList>
            <person name="Wang J."/>
            <person name="Li R."/>
            <person name="Fan W."/>
            <person name="Huang Q."/>
            <person name="Zhang J."/>
            <person name="Zhou Y."/>
            <person name="Hu Y."/>
            <person name="Zi S."/>
            <person name="Li J."/>
            <person name="Ni P."/>
            <person name="Zheng H."/>
            <person name="Zhang Y."/>
            <person name="Zhao M."/>
            <person name="Hao Q."/>
            <person name="McDermott J."/>
            <person name="Samudrala R."/>
            <person name="Kristiansen K."/>
            <person name="Wong G.K.-S."/>
        </authorList>
    </citation>
    <scope>NUCLEOTIDE SEQUENCE</scope>
</reference>
<dbReference type="GO" id="GO:0006629">
    <property type="term" value="P:lipid metabolic process"/>
    <property type="evidence" value="ECO:0007669"/>
    <property type="project" value="InterPro"/>
</dbReference>
<dbReference type="GO" id="GO:0006398">
    <property type="term" value="P:mRNA 3'-end processing by stem-loop binding and cleavage"/>
    <property type="evidence" value="ECO:0007669"/>
    <property type="project" value="InterPro"/>
</dbReference>
<dbReference type="Gene3D" id="3.40.50.1820">
    <property type="entry name" value="alpha/beta hydrolase"/>
    <property type="match status" value="1"/>
</dbReference>
<dbReference type="InterPro" id="IPR027075">
    <property type="entry name" value="CPSF2"/>
</dbReference>
<dbReference type="Gene3D" id="3.60.15.10">
    <property type="entry name" value="Ribonuclease Z/Hydroxyacylglutathione hydrolase-like"/>
    <property type="match status" value="1"/>
</dbReference>
<dbReference type="GO" id="GO:0003723">
    <property type="term" value="F:RNA binding"/>
    <property type="evidence" value="ECO:0007669"/>
    <property type="project" value="UniProtKB-KW"/>
</dbReference>
<dbReference type="InterPro" id="IPR001279">
    <property type="entry name" value="Metallo-B-lactamas"/>
</dbReference>
<dbReference type="Pfam" id="PF01764">
    <property type="entry name" value="Lipase_3"/>
    <property type="match status" value="1"/>
</dbReference>
<dbReference type="SMART" id="SM01027">
    <property type="entry name" value="Beta-Casp"/>
    <property type="match status" value="1"/>
</dbReference>
<evidence type="ECO:0000256" key="4">
    <source>
        <dbReference type="ARBA" id="ARBA00022884"/>
    </source>
</evidence>
<keyword evidence="3 6" id="KW-0507">mRNA processing</keyword>
<dbReference type="Pfam" id="PF07521">
    <property type="entry name" value="RMMBL"/>
    <property type="match status" value="1"/>
</dbReference>
<dbReference type="GO" id="GO:0005847">
    <property type="term" value="C:mRNA cleavage and polyadenylation specificity factor complex"/>
    <property type="evidence" value="ECO:0007669"/>
    <property type="project" value="InterPro"/>
</dbReference>
<dbReference type="AlphaFoldDB" id="B9G568"/>
<sequence>MGTSVQVTPLSGAYGEGPLCYLLAVDGFRFLLDCGWTDLCDPSHLQPLAKVAPTIDAVLLSHADTMHLGALPYAMKHLGLSAPVYATEPVFRLGILTLYDYFISRRQVSDFDLFTLDDIDAAFQNVVRLKYSQNHLLNDKGEGIVIAPHVAGHDLGGTVWKITKDGEDVVYAVDFNHRKERHLNGTALGSFVRPAVLITDAYNALNNHVYKRQQDQDFIDALVKVLTGGGSVLLPIDTAGRVLEILLILEQYWAQRHLIYPIYFLTNVSTSTVDYVKSFLEWMNDSISKSFEHTRDNAFLLKCVTQIINKDELEKLGDAPKVVLASMASLEVGFSHDIFVDMANEAKNLVLFTEKGQFGTLARMLQVDPPPKAVKVTMSKRIPLVGDELKAYEEEQERIKKEEALKASLNKEEEKKASLGSNAKASDPMVIDASTSRKPSNAGSKFGGNVDILIDGFVPPSSSVAPMFPFFENTSEWDDFGEVINPEDYLMKQEEMDNTLMPGAGDGMDSMLDEGSARLLLDSTPSKVISNEMTVQVKCSLAYMDFEGRSDGRSVKSVIAHVAPLKLVLVHGSAEATEHLKMHCSKNSDLHVYAPQIEETIDVTSDLCAYKVQLSEKLMSNVISKKSRAPPPGQRHVSRLRAPAAGMRLLPGMRAVGVEAVPPLRPTATAPPGASPPPMTSPPSRASAASSWPTTTTTPATPSTPAASSAAAPTPTPAAASPPTSSTSTTPTPTSSSPSGASTSPGRPTTASSSTTASASAASMAARSTTGFLRAAAWVLDAECDLLRDLLADHPDYTLTFTGHSLGAGIAAMLTVVVLLNLDKLGTNLHRSRIRCYAMAPARCMSLNLAIRYADVINSVVLQDDFLPRTATPLEDIFKSILCLPCLLCIRCLRDTCIPEDAMLKDPRRLYAPGRIYHIVERKMFRCGRYPPVVKTAVPVDGRFEHIVLSCNATMDHAIIWIEREAQKALDLMLEKEKTMEVPSEQRMERNESLQREHVEEHKAALRRAVTLSVPDARSPSAYGTFGEQPERSESFPPVSAMARQRMSWNDLIERVFDRDESGHIVLRSSPSP</sequence>
<evidence type="ECO:0000313" key="10">
    <source>
        <dbReference type="EMBL" id="EEE70266.1"/>
    </source>
</evidence>
<dbReference type="EMBL" id="CM000146">
    <property type="protein sequence ID" value="EEE70266.1"/>
    <property type="molecule type" value="Genomic_DNA"/>
</dbReference>
<evidence type="ECO:0000256" key="3">
    <source>
        <dbReference type="ARBA" id="ARBA00022664"/>
    </source>
</evidence>
<dbReference type="InterPro" id="IPR035639">
    <property type="entry name" value="CPSF2_MBL"/>
</dbReference>
<feature type="region of interest" description="Disordered" evidence="7">
    <location>
        <begin position="1019"/>
        <end position="1041"/>
    </location>
</feature>
<dbReference type="SUPFAM" id="SSF53474">
    <property type="entry name" value="alpha/beta-Hydrolases"/>
    <property type="match status" value="1"/>
</dbReference>
<dbReference type="InterPro" id="IPR002921">
    <property type="entry name" value="Fungal_lipase-type"/>
</dbReference>